<keyword evidence="3" id="KW-1185">Reference proteome</keyword>
<evidence type="ECO:0000256" key="1">
    <source>
        <dbReference type="SAM" id="MobiDB-lite"/>
    </source>
</evidence>
<reference evidence="2" key="1">
    <citation type="journal article" date="2020" name="Cell">
        <title>Large-Scale Comparative Analyses of Tick Genomes Elucidate Their Genetic Diversity and Vector Capacities.</title>
        <authorList>
            <consortium name="Tick Genome and Microbiome Consortium (TIGMIC)"/>
            <person name="Jia N."/>
            <person name="Wang J."/>
            <person name="Shi W."/>
            <person name="Du L."/>
            <person name="Sun Y."/>
            <person name="Zhan W."/>
            <person name="Jiang J.F."/>
            <person name="Wang Q."/>
            <person name="Zhang B."/>
            <person name="Ji P."/>
            <person name="Bell-Sakyi L."/>
            <person name="Cui X.M."/>
            <person name="Yuan T.T."/>
            <person name="Jiang B.G."/>
            <person name="Yang W.F."/>
            <person name="Lam T.T."/>
            <person name="Chang Q.C."/>
            <person name="Ding S.J."/>
            <person name="Wang X.J."/>
            <person name="Zhu J.G."/>
            <person name="Ruan X.D."/>
            <person name="Zhao L."/>
            <person name="Wei J.T."/>
            <person name="Ye R.Z."/>
            <person name="Que T.C."/>
            <person name="Du C.H."/>
            <person name="Zhou Y.H."/>
            <person name="Cheng J.X."/>
            <person name="Dai P.F."/>
            <person name="Guo W.B."/>
            <person name="Han X.H."/>
            <person name="Huang E.J."/>
            <person name="Li L.F."/>
            <person name="Wei W."/>
            <person name="Gao Y.C."/>
            <person name="Liu J.Z."/>
            <person name="Shao H.Z."/>
            <person name="Wang X."/>
            <person name="Wang C.C."/>
            <person name="Yang T.C."/>
            <person name="Huo Q.B."/>
            <person name="Li W."/>
            <person name="Chen H.Y."/>
            <person name="Chen S.E."/>
            <person name="Zhou L.G."/>
            <person name="Ni X.B."/>
            <person name="Tian J.H."/>
            <person name="Sheng Y."/>
            <person name="Liu T."/>
            <person name="Pan Y.S."/>
            <person name="Xia L.Y."/>
            <person name="Li J."/>
            <person name="Zhao F."/>
            <person name="Cao W.C."/>
        </authorList>
    </citation>
    <scope>NUCLEOTIDE SEQUENCE</scope>
    <source>
        <strain evidence="2">Rmic-2018</strain>
    </source>
</reference>
<sequence>MSAGDAEDTDAHSTTIDVQHDGGESPATAESEEGWHTVQYGRSRKPGHRSARDADSCLGANNKVAIVFGNTQGKTQEVRMNRIEKAKRMPKLPAGDYKIVILPTGGLRVAALGPMDITGGIHEGTATPPEVQHFDVICPNKTQNIIVVTTPDSD</sequence>
<evidence type="ECO:0000313" key="2">
    <source>
        <dbReference type="EMBL" id="KAH8030566.1"/>
    </source>
</evidence>
<feature type="region of interest" description="Disordered" evidence="1">
    <location>
        <begin position="1"/>
        <end position="56"/>
    </location>
</feature>
<name>A0A9J6E8A9_RHIMP</name>
<organism evidence="2 3">
    <name type="scientific">Rhipicephalus microplus</name>
    <name type="common">Cattle tick</name>
    <name type="synonym">Boophilus microplus</name>
    <dbReference type="NCBI Taxonomy" id="6941"/>
    <lineage>
        <taxon>Eukaryota</taxon>
        <taxon>Metazoa</taxon>
        <taxon>Ecdysozoa</taxon>
        <taxon>Arthropoda</taxon>
        <taxon>Chelicerata</taxon>
        <taxon>Arachnida</taxon>
        <taxon>Acari</taxon>
        <taxon>Parasitiformes</taxon>
        <taxon>Ixodida</taxon>
        <taxon>Ixodoidea</taxon>
        <taxon>Ixodidae</taxon>
        <taxon>Rhipicephalinae</taxon>
        <taxon>Rhipicephalus</taxon>
        <taxon>Boophilus</taxon>
    </lineage>
</organism>
<proteinExistence type="predicted"/>
<dbReference type="Proteomes" id="UP000821866">
    <property type="component" value="Chromosome 3"/>
</dbReference>
<accession>A0A9J6E8A9</accession>
<evidence type="ECO:0000313" key="3">
    <source>
        <dbReference type="Proteomes" id="UP000821866"/>
    </source>
</evidence>
<dbReference type="EMBL" id="JABSTU010000005">
    <property type="protein sequence ID" value="KAH8030566.1"/>
    <property type="molecule type" value="Genomic_DNA"/>
</dbReference>
<reference evidence="2" key="2">
    <citation type="submission" date="2021-09" db="EMBL/GenBank/DDBJ databases">
        <authorList>
            <person name="Jia N."/>
            <person name="Wang J."/>
            <person name="Shi W."/>
            <person name="Du L."/>
            <person name="Sun Y."/>
            <person name="Zhan W."/>
            <person name="Jiang J."/>
            <person name="Wang Q."/>
            <person name="Zhang B."/>
            <person name="Ji P."/>
            <person name="Sakyi L.B."/>
            <person name="Cui X."/>
            <person name="Yuan T."/>
            <person name="Jiang B."/>
            <person name="Yang W."/>
            <person name="Lam T.T.-Y."/>
            <person name="Chang Q."/>
            <person name="Ding S."/>
            <person name="Wang X."/>
            <person name="Zhu J."/>
            <person name="Ruan X."/>
            <person name="Zhao L."/>
            <person name="Wei J."/>
            <person name="Que T."/>
            <person name="Du C."/>
            <person name="Cheng J."/>
            <person name="Dai P."/>
            <person name="Han X."/>
            <person name="Huang E."/>
            <person name="Gao Y."/>
            <person name="Liu J."/>
            <person name="Shao H."/>
            <person name="Ye R."/>
            <person name="Li L."/>
            <person name="Wei W."/>
            <person name="Wang X."/>
            <person name="Wang C."/>
            <person name="Huo Q."/>
            <person name="Li W."/>
            <person name="Guo W."/>
            <person name="Chen H."/>
            <person name="Chen S."/>
            <person name="Zhou L."/>
            <person name="Zhou L."/>
            <person name="Ni X."/>
            <person name="Tian J."/>
            <person name="Zhou Y."/>
            <person name="Sheng Y."/>
            <person name="Liu T."/>
            <person name="Pan Y."/>
            <person name="Xia L."/>
            <person name="Li J."/>
            <person name="Zhao F."/>
            <person name="Cao W."/>
        </authorList>
    </citation>
    <scope>NUCLEOTIDE SEQUENCE</scope>
    <source>
        <strain evidence="2">Rmic-2018</strain>
        <tissue evidence="2">Larvae</tissue>
    </source>
</reference>
<dbReference type="AlphaFoldDB" id="A0A9J6E8A9"/>
<gene>
    <name evidence="2" type="ORF">HPB51_008927</name>
</gene>
<protein>
    <submittedName>
        <fullName evidence="2">Uncharacterized protein</fullName>
    </submittedName>
</protein>
<comment type="caution">
    <text evidence="2">The sequence shown here is derived from an EMBL/GenBank/DDBJ whole genome shotgun (WGS) entry which is preliminary data.</text>
</comment>